<comment type="similarity">
    <text evidence="2 11 13">Belongs to the thiolase-like superfamily. Beta-ketoacyl-ACP synthases family.</text>
</comment>
<dbReference type="InterPro" id="IPR014030">
    <property type="entry name" value="Ketoacyl_synth_N"/>
</dbReference>
<sequence>MEKRRVVVTGMGAVTPIGIGVKEYWQGLIEGRNGVDLITHFDTSNFDTKFAAEVKNFNPENYFDKKSLKRLDPFTQFALVSAQEAIEDSGLDLNKINKERAGVIFGSGIGGIEALKIEHFKYFQAKNPNVISPFFIPMMIADLAAGQISIKYGFKGPNYATTSACATSSHAIADAFMLIQRGNAEIMITGGSEASVSEMAIGGFNAMKALSTWNDRFKEASRPFDKDRNGFVMGEGAGTIILEELNHAIDRGAKIYAEISGIGLTGDAYHITAPAPGGEGAVRSMREAILDAGLKPEDIDHINAHGTSTPYNDVNETKAIKTVFGEYAYKLIVNSTKSMTGHLLGAAGGIEAIATVLAVYNDLIPPTINLTNPDPECDLNYSPLVATKKTVRAAISNTFGFGGHNASLLFKKFEE</sequence>
<dbReference type="PANTHER" id="PTHR11712">
    <property type="entry name" value="POLYKETIDE SYNTHASE-RELATED"/>
    <property type="match status" value="1"/>
</dbReference>
<dbReference type="SMART" id="SM00825">
    <property type="entry name" value="PKS_KS"/>
    <property type="match status" value="1"/>
</dbReference>
<dbReference type="InterPro" id="IPR000794">
    <property type="entry name" value="Beta-ketoacyl_synthase"/>
</dbReference>
<dbReference type="EMBL" id="DSUJ01000008">
    <property type="protein sequence ID" value="HFI90936.1"/>
    <property type="molecule type" value="Genomic_DNA"/>
</dbReference>
<dbReference type="NCBIfam" id="TIGR03150">
    <property type="entry name" value="fabF"/>
    <property type="match status" value="1"/>
</dbReference>
<dbReference type="Pfam" id="PF02801">
    <property type="entry name" value="Ketoacyl-synt_C"/>
    <property type="match status" value="1"/>
</dbReference>
<dbReference type="Pfam" id="PF00109">
    <property type="entry name" value="ketoacyl-synt"/>
    <property type="match status" value="1"/>
</dbReference>
<feature type="active site" description="For beta-ketoacyl synthase activity" evidence="12">
    <location>
        <position position="165"/>
    </location>
</feature>
<dbReference type="GO" id="GO:0006633">
    <property type="term" value="P:fatty acid biosynthetic process"/>
    <property type="evidence" value="ECO:0007669"/>
    <property type="project" value="UniProtKB-UniRule"/>
</dbReference>
<dbReference type="InterPro" id="IPR017568">
    <property type="entry name" value="3-oxoacyl-ACP_synth-2"/>
</dbReference>
<dbReference type="FunFam" id="3.40.47.10:FF:000009">
    <property type="entry name" value="3-oxoacyl-[acyl-carrier-protein] synthase 2"/>
    <property type="match status" value="1"/>
</dbReference>
<dbReference type="PIRSF" id="PIRSF000447">
    <property type="entry name" value="KAS_II"/>
    <property type="match status" value="1"/>
</dbReference>
<gene>
    <name evidence="15" type="primary">fabF</name>
    <name evidence="15" type="ORF">ENS31_05300</name>
</gene>
<evidence type="ECO:0000256" key="10">
    <source>
        <dbReference type="ARBA" id="ARBA00023315"/>
    </source>
</evidence>
<evidence type="ECO:0000256" key="11">
    <source>
        <dbReference type="PIRNR" id="PIRNR000447"/>
    </source>
</evidence>
<dbReference type="SUPFAM" id="SSF53901">
    <property type="entry name" value="Thiolase-like"/>
    <property type="match status" value="2"/>
</dbReference>
<dbReference type="PROSITE" id="PS52004">
    <property type="entry name" value="KS3_2"/>
    <property type="match status" value="1"/>
</dbReference>
<evidence type="ECO:0000256" key="9">
    <source>
        <dbReference type="ARBA" id="ARBA00023160"/>
    </source>
</evidence>
<dbReference type="GO" id="GO:0005829">
    <property type="term" value="C:cytosol"/>
    <property type="evidence" value="ECO:0007669"/>
    <property type="project" value="TreeGrafter"/>
</dbReference>
<keyword evidence="10 11" id="KW-0012">Acyltransferase</keyword>
<evidence type="ECO:0000256" key="13">
    <source>
        <dbReference type="RuleBase" id="RU003694"/>
    </source>
</evidence>
<evidence type="ECO:0000313" key="15">
    <source>
        <dbReference type="EMBL" id="HFI90936.1"/>
    </source>
</evidence>
<dbReference type="UniPathway" id="UPA00094"/>
<comment type="catalytic activity">
    <reaction evidence="11">
        <text>(9Z)-hexadecenoyl-[ACP] + malonyl-[ACP] + H(+) = 3-oxo-(11Z)-octadecenoyl-[ACP] + holo-[ACP] + CO2</text>
        <dbReference type="Rhea" id="RHEA:55040"/>
        <dbReference type="Rhea" id="RHEA-COMP:9623"/>
        <dbReference type="Rhea" id="RHEA-COMP:9685"/>
        <dbReference type="Rhea" id="RHEA-COMP:10800"/>
        <dbReference type="Rhea" id="RHEA-COMP:14074"/>
        <dbReference type="ChEBI" id="CHEBI:15378"/>
        <dbReference type="ChEBI" id="CHEBI:16526"/>
        <dbReference type="ChEBI" id="CHEBI:64479"/>
        <dbReference type="ChEBI" id="CHEBI:78449"/>
        <dbReference type="ChEBI" id="CHEBI:83989"/>
        <dbReference type="ChEBI" id="CHEBI:138538"/>
        <dbReference type="EC" id="2.3.1.179"/>
    </reaction>
</comment>
<accession>A0A7V2ZJ92</accession>
<reference evidence="15" key="1">
    <citation type="journal article" date="2020" name="mSystems">
        <title>Genome- and Community-Level Interaction Insights into Carbon Utilization and Element Cycling Functions of Hydrothermarchaeota in Hydrothermal Sediment.</title>
        <authorList>
            <person name="Zhou Z."/>
            <person name="Liu Y."/>
            <person name="Xu W."/>
            <person name="Pan J."/>
            <person name="Luo Z.H."/>
            <person name="Li M."/>
        </authorList>
    </citation>
    <scope>NUCLEOTIDE SEQUENCE [LARGE SCALE GENOMIC DNA]</scope>
    <source>
        <strain evidence="15">SpSt-479</strain>
    </source>
</reference>
<evidence type="ECO:0000256" key="8">
    <source>
        <dbReference type="ARBA" id="ARBA00023098"/>
    </source>
</evidence>
<dbReference type="GO" id="GO:0004315">
    <property type="term" value="F:3-oxoacyl-[acyl-carrier-protein] synthase activity"/>
    <property type="evidence" value="ECO:0007669"/>
    <property type="project" value="UniProtKB-UniRule"/>
</dbReference>
<dbReference type="CDD" id="cd00834">
    <property type="entry name" value="KAS_I_II"/>
    <property type="match status" value="1"/>
</dbReference>
<keyword evidence="5 11" id="KW-0444">Lipid biosynthesis</keyword>
<dbReference type="InterPro" id="IPR014031">
    <property type="entry name" value="Ketoacyl_synth_C"/>
</dbReference>
<dbReference type="PROSITE" id="PS00606">
    <property type="entry name" value="KS3_1"/>
    <property type="match status" value="1"/>
</dbReference>
<comment type="caution">
    <text evidence="15">The sequence shown here is derived from an EMBL/GenBank/DDBJ whole genome shotgun (WGS) entry which is preliminary data.</text>
</comment>
<dbReference type="InterPro" id="IPR018201">
    <property type="entry name" value="Ketoacyl_synth_AS"/>
</dbReference>
<comment type="catalytic activity">
    <reaction evidence="11">
        <text>a fatty acyl-[ACP] + malonyl-[ACP] + H(+) = a 3-oxoacyl-[ACP] + holo-[ACP] + CO2</text>
        <dbReference type="Rhea" id="RHEA:22836"/>
        <dbReference type="Rhea" id="RHEA-COMP:9623"/>
        <dbReference type="Rhea" id="RHEA-COMP:9685"/>
        <dbReference type="Rhea" id="RHEA-COMP:9916"/>
        <dbReference type="Rhea" id="RHEA-COMP:14125"/>
        <dbReference type="ChEBI" id="CHEBI:15378"/>
        <dbReference type="ChEBI" id="CHEBI:16526"/>
        <dbReference type="ChEBI" id="CHEBI:64479"/>
        <dbReference type="ChEBI" id="CHEBI:78449"/>
        <dbReference type="ChEBI" id="CHEBI:78776"/>
        <dbReference type="ChEBI" id="CHEBI:138651"/>
    </reaction>
</comment>
<keyword evidence="7" id="KW-0276">Fatty acid metabolism</keyword>
<dbReference type="AlphaFoldDB" id="A0A7V2ZJ92"/>
<comment type="pathway">
    <text evidence="1 11">Lipid metabolism; fatty acid biosynthesis.</text>
</comment>
<evidence type="ECO:0000256" key="3">
    <source>
        <dbReference type="ARBA" id="ARBA00012356"/>
    </source>
</evidence>
<evidence type="ECO:0000256" key="1">
    <source>
        <dbReference type="ARBA" id="ARBA00005194"/>
    </source>
</evidence>
<evidence type="ECO:0000259" key="14">
    <source>
        <dbReference type="PROSITE" id="PS52004"/>
    </source>
</evidence>
<evidence type="ECO:0000256" key="6">
    <source>
        <dbReference type="ARBA" id="ARBA00022679"/>
    </source>
</evidence>
<name>A0A7V2ZJ92_9BACT</name>
<evidence type="ECO:0000256" key="2">
    <source>
        <dbReference type="ARBA" id="ARBA00008467"/>
    </source>
</evidence>
<evidence type="ECO:0000256" key="7">
    <source>
        <dbReference type="ARBA" id="ARBA00022832"/>
    </source>
</evidence>
<proteinExistence type="inferred from homology"/>
<organism evidence="15">
    <name type="scientific">Ignavibacterium album</name>
    <dbReference type="NCBI Taxonomy" id="591197"/>
    <lineage>
        <taxon>Bacteria</taxon>
        <taxon>Pseudomonadati</taxon>
        <taxon>Ignavibacteriota</taxon>
        <taxon>Ignavibacteria</taxon>
        <taxon>Ignavibacteriales</taxon>
        <taxon>Ignavibacteriaceae</taxon>
        <taxon>Ignavibacterium</taxon>
    </lineage>
</organism>
<dbReference type="NCBIfam" id="NF004970">
    <property type="entry name" value="PRK06333.1"/>
    <property type="match status" value="1"/>
</dbReference>
<evidence type="ECO:0000256" key="5">
    <source>
        <dbReference type="ARBA" id="ARBA00022516"/>
    </source>
</evidence>
<feature type="domain" description="Ketosynthase family 3 (KS3)" evidence="14">
    <location>
        <begin position="3"/>
        <end position="412"/>
    </location>
</feature>
<evidence type="ECO:0000256" key="12">
    <source>
        <dbReference type="PIRSR" id="PIRSR000447-1"/>
    </source>
</evidence>
<keyword evidence="9 11" id="KW-0275">Fatty acid biosynthesis</keyword>
<dbReference type="InterPro" id="IPR016039">
    <property type="entry name" value="Thiolase-like"/>
</dbReference>
<dbReference type="EC" id="2.3.1.179" evidence="3 11"/>
<dbReference type="InterPro" id="IPR020841">
    <property type="entry name" value="PKS_Beta-ketoAc_synthase_dom"/>
</dbReference>
<keyword evidence="8" id="KW-0443">Lipid metabolism</keyword>
<dbReference type="Gene3D" id="3.40.47.10">
    <property type="match status" value="1"/>
</dbReference>
<dbReference type="NCBIfam" id="NF005589">
    <property type="entry name" value="PRK07314.1"/>
    <property type="match status" value="1"/>
</dbReference>
<comment type="function">
    <text evidence="11">Involved in the type II fatty acid elongation cycle. Catalyzes the elongation of a wide range of acyl-ACP by the addition of two carbons from malonyl-ACP to an acyl acceptor. Can efficiently catalyze the conversion of palmitoleoyl-ACP (cis-hexadec-9-enoyl-ACP) to cis-vaccenoyl-ACP (cis-octadec-11-enoyl-ACP), an essential step in the thermal regulation of fatty acid composition.</text>
</comment>
<protein>
    <recommendedName>
        <fullName evidence="4 11">3-oxoacyl-[acyl-carrier-protein] synthase 2</fullName>
        <ecNumber evidence="3 11">2.3.1.179</ecNumber>
    </recommendedName>
</protein>
<evidence type="ECO:0000256" key="4">
    <source>
        <dbReference type="ARBA" id="ARBA00014657"/>
    </source>
</evidence>
<dbReference type="PANTHER" id="PTHR11712:SF336">
    <property type="entry name" value="3-OXOACYL-[ACYL-CARRIER-PROTEIN] SYNTHASE, MITOCHONDRIAL"/>
    <property type="match status" value="1"/>
</dbReference>
<keyword evidence="6 11" id="KW-0808">Transferase</keyword>